<evidence type="ECO:0000256" key="3">
    <source>
        <dbReference type="ARBA" id="ARBA00022801"/>
    </source>
</evidence>
<comment type="catalytic activity">
    <reaction evidence="5 6">
        <text>Exonucleolytic cleavage in either 5'- to 3'- or 3'- to 5'-direction to yield nucleoside 5'-phosphates.</text>
        <dbReference type="EC" id="3.1.11.6"/>
    </reaction>
</comment>
<sequence>MIAEQDCLTVTQLTTYIKRKFDYDPYLTKDVYVVGQLTDFRARRGHQYFALKDETDSQRSAKINVVMFKGAFDKLKFAPENGMKVIIRGRVSVYEPTGNYQLYADSMEVAGLGSLQIAFQQMYDKLKAEGLFDRPRKSLRPFPKRIAVVTSLNGAVMHDIITTIRRRNPLIQLVFYPAKVQGDDAAATIARQIQRADQPDQYDALIVARGGGSLEDLWPFNEEIVGRAIAAAQIPVISSIGHETDTTIADLAADLRAPTPTAAAEQASAWELSEVLMQLQSLQEQLFHGQKRRLTQARQLVDNLAQSPVLQQPSRVLARPMQQVDEAQIKLTQAFQHRLYQAQRQVQMVSEQLQQNSPSQQLARQQLAVYQASQQLVSEMKRRLQTATYQTQSLIDQLAALSPLTVLQRGYSYVTMNDQVVSNSQQLTPGETVKIHFAHGTAAATITEITTEETTDANR</sequence>
<dbReference type="AlphaFoldDB" id="A0A0R1UKY4"/>
<dbReference type="GO" id="GO:0003676">
    <property type="term" value="F:nucleic acid binding"/>
    <property type="evidence" value="ECO:0007669"/>
    <property type="project" value="InterPro"/>
</dbReference>
<keyword evidence="2 5" id="KW-0540">Nuclease</keyword>
<protein>
    <recommendedName>
        <fullName evidence="5">Exodeoxyribonuclease 7 large subunit</fullName>
        <ecNumber evidence="5">3.1.11.6</ecNumber>
    </recommendedName>
    <alternativeName>
        <fullName evidence="5">Exodeoxyribonuclease VII large subunit</fullName>
        <shortName evidence="5">Exonuclease VII large subunit</shortName>
    </alternativeName>
</protein>
<dbReference type="Pfam" id="PF02601">
    <property type="entry name" value="Exonuc_VII_L"/>
    <property type="match status" value="1"/>
</dbReference>
<dbReference type="Pfam" id="PF13742">
    <property type="entry name" value="tRNA_anti_2"/>
    <property type="match status" value="1"/>
</dbReference>
<evidence type="ECO:0000259" key="8">
    <source>
        <dbReference type="Pfam" id="PF13742"/>
    </source>
</evidence>
<evidence type="ECO:0000256" key="1">
    <source>
        <dbReference type="ARBA" id="ARBA00022490"/>
    </source>
</evidence>
<accession>A0A0R1UKY4</accession>
<feature type="domain" description="Exonuclease VII large subunit C-terminal" evidence="7">
    <location>
        <begin position="132"/>
        <end position="444"/>
    </location>
</feature>
<dbReference type="NCBIfam" id="TIGR00237">
    <property type="entry name" value="xseA"/>
    <property type="match status" value="1"/>
</dbReference>
<dbReference type="EC" id="3.1.11.6" evidence="5"/>
<dbReference type="EMBL" id="AZGC01000039">
    <property type="protein sequence ID" value="KRL93951.1"/>
    <property type="molecule type" value="Genomic_DNA"/>
</dbReference>
<evidence type="ECO:0000256" key="4">
    <source>
        <dbReference type="ARBA" id="ARBA00022839"/>
    </source>
</evidence>
<dbReference type="GO" id="GO:0009318">
    <property type="term" value="C:exodeoxyribonuclease VII complex"/>
    <property type="evidence" value="ECO:0007669"/>
    <property type="project" value="UniProtKB-UniRule"/>
</dbReference>
<evidence type="ECO:0000259" key="7">
    <source>
        <dbReference type="Pfam" id="PF02601"/>
    </source>
</evidence>
<dbReference type="STRING" id="417373.GCA_001570685_00511"/>
<dbReference type="GO" id="GO:0008855">
    <property type="term" value="F:exodeoxyribonuclease VII activity"/>
    <property type="evidence" value="ECO:0007669"/>
    <property type="project" value="UniProtKB-UniRule"/>
</dbReference>
<dbReference type="CDD" id="cd04489">
    <property type="entry name" value="ExoVII_LU_OBF"/>
    <property type="match status" value="1"/>
</dbReference>
<proteinExistence type="inferred from homology"/>
<dbReference type="InterPro" id="IPR003753">
    <property type="entry name" value="Exonuc_VII_L"/>
</dbReference>
<dbReference type="PATRIC" id="fig|1423742.4.peg.1474"/>
<dbReference type="InterPro" id="IPR020579">
    <property type="entry name" value="Exonuc_VII_lsu_C"/>
</dbReference>
<dbReference type="GO" id="GO:0006308">
    <property type="term" value="P:DNA catabolic process"/>
    <property type="evidence" value="ECO:0007669"/>
    <property type="project" value="UniProtKB-UniRule"/>
</dbReference>
<evidence type="ECO:0000256" key="6">
    <source>
        <dbReference type="RuleBase" id="RU004355"/>
    </source>
</evidence>
<dbReference type="PANTHER" id="PTHR30008:SF0">
    <property type="entry name" value="EXODEOXYRIBONUCLEASE 7 LARGE SUBUNIT"/>
    <property type="match status" value="1"/>
</dbReference>
<comment type="similarity">
    <text evidence="5 6">Belongs to the XseA family.</text>
</comment>
<dbReference type="OrthoDB" id="9802795at2"/>
<dbReference type="GO" id="GO:0005737">
    <property type="term" value="C:cytoplasm"/>
    <property type="evidence" value="ECO:0007669"/>
    <property type="project" value="UniProtKB-SubCell"/>
</dbReference>
<keyword evidence="1 5" id="KW-0963">Cytoplasm</keyword>
<gene>
    <name evidence="5" type="primary">xseA</name>
    <name evidence="9" type="ORF">FC21_GL001422</name>
</gene>
<comment type="caution">
    <text evidence="9">The sequence shown here is derived from an EMBL/GenBank/DDBJ whole genome shotgun (WGS) entry which is preliminary data.</text>
</comment>
<reference evidence="9 10" key="1">
    <citation type="journal article" date="2015" name="Genome Announc.">
        <title>Expanding the biotechnology potential of lactobacilli through comparative genomics of 213 strains and associated genera.</title>
        <authorList>
            <person name="Sun Z."/>
            <person name="Harris H.M."/>
            <person name="McCann A."/>
            <person name="Guo C."/>
            <person name="Argimon S."/>
            <person name="Zhang W."/>
            <person name="Yang X."/>
            <person name="Jeffery I.B."/>
            <person name="Cooney J.C."/>
            <person name="Kagawa T.F."/>
            <person name="Liu W."/>
            <person name="Song Y."/>
            <person name="Salvetti E."/>
            <person name="Wrobel A."/>
            <person name="Rasinkangas P."/>
            <person name="Parkhill J."/>
            <person name="Rea M.C."/>
            <person name="O'Sullivan O."/>
            <person name="Ritari J."/>
            <person name="Douillard F.P."/>
            <person name="Paul Ross R."/>
            <person name="Yang R."/>
            <person name="Briner A.E."/>
            <person name="Felis G.E."/>
            <person name="de Vos W.M."/>
            <person name="Barrangou R."/>
            <person name="Klaenhammer T.R."/>
            <person name="Caufield P.W."/>
            <person name="Cui Y."/>
            <person name="Zhang H."/>
            <person name="O'Toole P.W."/>
        </authorList>
    </citation>
    <scope>NUCLEOTIDE SEQUENCE [LARGE SCALE GENOMIC DNA]</scope>
    <source>
        <strain evidence="9 10">DSM 18793</strain>
    </source>
</reference>
<dbReference type="InterPro" id="IPR025824">
    <property type="entry name" value="OB-fold_nuc-bd_dom"/>
</dbReference>
<comment type="function">
    <text evidence="5">Bidirectionally degrades single-stranded DNA into large acid-insoluble oligonucleotides, which are then degraded further into small acid-soluble oligonucleotides.</text>
</comment>
<keyword evidence="10" id="KW-1185">Reference proteome</keyword>
<evidence type="ECO:0000256" key="5">
    <source>
        <dbReference type="HAMAP-Rule" id="MF_00378"/>
    </source>
</evidence>
<comment type="subunit">
    <text evidence="5">Heterooligomer composed of large and small subunits.</text>
</comment>
<dbReference type="RefSeq" id="WP_054652899.1">
    <property type="nucleotide sequence ID" value="NZ_AZGC01000039.1"/>
</dbReference>
<keyword evidence="3 5" id="KW-0378">Hydrolase</keyword>
<dbReference type="PANTHER" id="PTHR30008">
    <property type="entry name" value="EXODEOXYRIBONUCLEASE 7 LARGE SUBUNIT"/>
    <property type="match status" value="1"/>
</dbReference>
<dbReference type="Proteomes" id="UP000051084">
    <property type="component" value="Unassembled WGS sequence"/>
</dbReference>
<evidence type="ECO:0000313" key="9">
    <source>
        <dbReference type="EMBL" id="KRL93951.1"/>
    </source>
</evidence>
<evidence type="ECO:0000256" key="2">
    <source>
        <dbReference type="ARBA" id="ARBA00022722"/>
    </source>
</evidence>
<organism evidence="9 10">
    <name type="scientific">Limosilactobacillus equigenerosi DSM 18793 = JCM 14505</name>
    <dbReference type="NCBI Taxonomy" id="1423742"/>
    <lineage>
        <taxon>Bacteria</taxon>
        <taxon>Bacillati</taxon>
        <taxon>Bacillota</taxon>
        <taxon>Bacilli</taxon>
        <taxon>Lactobacillales</taxon>
        <taxon>Lactobacillaceae</taxon>
        <taxon>Limosilactobacillus</taxon>
    </lineage>
</organism>
<keyword evidence="4 5" id="KW-0269">Exonuclease</keyword>
<feature type="domain" description="OB-fold nucleic acid binding" evidence="8">
    <location>
        <begin position="8"/>
        <end position="108"/>
    </location>
</feature>
<dbReference type="HAMAP" id="MF_00378">
    <property type="entry name" value="Exonuc_7_L"/>
    <property type="match status" value="1"/>
</dbReference>
<name>A0A0R1UKY4_9LACO</name>
<evidence type="ECO:0000313" key="10">
    <source>
        <dbReference type="Proteomes" id="UP000051084"/>
    </source>
</evidence>
<comment type="subcellular location">
    <subcellularLocation>
        <location evidence="5 6">Cytoplasm</location>
    </subcellularLocation>
</comment>